<evidence type="ECO:0000256" key="3">
    <source>
        <dbReference type="SAM" id="SignalP"/>
    </source>
</evidence>
<reference evidence="7 8" key="1">
    <citation type="journal article" date="2024" name="Genome Biol. Evol.">
        <title>Chromosome-level genome assembly of the viviparous eelpout Zoarces viviparus.</title>
        <authorList>
            <person name="Fuhrmann N."/>
            <person name="Brasseur M.V."/>
            <person name="Bakowski C.E."/>
            <person name="Podsiadlowski L."/>
            <person name="Prost S."/>
            <person name="Krehenwinkel H."/>
            <person name="Mayer C."/>
        </authorList>
    </citation>
    <scope>NUCLEOTIDE SEQUENCE [LARGE SCALE GENOMIC DNA]</scope>
    <source>
        <strain evidence="7">NO-MEL_2022_Ind0_liver</strain>
    </source>
</reference>
<keyword evidence="2" id="KW-0472">Membrane</keyword>
<dbReference type="InterPro" id="IPR038811">
    <property type="entry name" value="CDCP1"/>
</dbReference>
<dbReference type="Pfam" id="PF23665">
    <property type="entry name" value="CDCP1_CUB_6"/>
    <property type="match status" value="2"/>
</dbReference>
<keyword evidence="3" id="KW-0732">Signal</keyword>
<evidence type="ECO:0000259" key="6">
    <source>
        <dbReference type="Pfam" id="PF23668"/>
    </source>
</evidence>
<accession>A0AAW1DTK8</accession>
<feature type="region of interest" description="Disordered" evidence="1">
    <location>
        <begin position="793"/>
        <end position="812"/>
    </location>
</feature>
<feature type="domain" description="CDCP1 third and sixth CUB" evidence="4">
    <location>
        <begin position="217"/>
        <end position="318"/>
    </location>
</feature>
<dbReference type="Pfam" id="PF23668">
    <property type="entry name" value="CUB_CDCP1_2"/>
    <property type="match status" value="2"/>
</dbReference>
<gene>
    <name evidence="7" type="ORF">VZT92_027065</name>
</gene>
<keyword evidence="8" id="KW-1185">Reference proteome</keyword>
<feature type="domain" description="CDCP1 second and fifth CUB" evidence="6">
    <location>
        <begin position="429"/>
        <end position="505"/>
    </location>
</feature>
<comment type="caution">
    <text evidence="7">The sequence shown here is derived from an EMBL/GenBank/DDBJ whole genome shotgun (WGS) entry which is preliminary data.</text>
</comment>
<name>A0AAW1DTK8_ZOAVI</name>
<evidence type="ECO:0000259" key="4">
    <source>
        <dbReference type="Pfam" id="PF23665"/>
    </source>
</evidence>
<protein>
    <recommendedName>
        <fullName evidence="9">CUB domain-containing protein 1</fullName>
    </recommendedName>
</protein>
<dbReference type="PANTHER" id="PTHR14477:SF1">
    <property type="entry name" value="CUB DOMAIN-CONTAINING PROTEIN 1"/>
    <property type="match status" value="1"/>
</dbReference>
<dbReference type="InterPro" id="IPR056268">
    <property type="entry name" value="CUB_CDCP1_1st"/>
</dbReference>
<dbReference type="EMBL" id="JBCEZU010000597">
    <property type="protein sequence ID" value="KAK9513539.1"/>
    <property type="molecule type" value="Genomic_DNA"/>
</dbReference>
<evidence type="ECO:0000259" key="5">
    <source>
        <dbReference type="Pfam" id="PF23667"/>
    </source>
</evidence>
<sequence length="812" mass="88849">MSSPGVAVQLLLLAFIAFTVSGVQKLTVAPVRGTYLNISSTQVKGCKVCTGAGRSRQCGPSLVIKDSAPVSMEFECSRPQDLFRVEIVRNIECTTKLCNGHIIQADSDSLPLLEFNRKFTWNLKASATKAFKIDFNNLGVRQINPSERCPDRHSYTLQAFQATGSVAVGKYCRTGPVGSAQILNQGSFSLDVPAGQKLQNAQFDVSVGEEIKSLAKITLTLPKGTSSSELFSPNYPDGFPDDGVMEWYFQVPDKQKTAIQFLNLTQPRCVKKGTAVEYHSTGRGTSVRSLTDPQPDHIQGKFALKLRNCETDRRSVGSAGLSVNFKVSSSSASSSVSCEVDMSKMDGLSLYVERLRSASVCTMKINSVPKEKITVTSKSKLTFQDCFPEDVQVTATRVIKCSRLKDCPTKPDRLSVPALPPCFPFPLSSVTWTLGPPQGGTVELSSPTELLKQSLPGQQCNDSIIITMAEGDGTPIGDFCPQGAIKTVQIHTNMSVTLSRVAGKALSTPLKHMLSAIFKEEIAESYIFTVYPKRDTPVLLATPGWPAGMKSSTTVSWIVAVPPKMDAHLMFANLSQPKCSNRHTRIRVQRVGYLEEDYSRREDEQAESEITVTSNFYLNMSNCQPERGDFSVITKITLQKSRLLTIILSVVAALLVIFVIVLVAVCVVIRKKKKKLSHQVSIYNPNGTSFLPGHNGFPKTREDNESHVYASIEDTLVYTDLLRKGAEMGVYGEFDTHRPFTGHSDSQKPLVCSDADTDDVPVAVYQQFQAPPLPGRPPSHIRPLVDNVIYQAGSEEDLSPNLGPRLEPEGGN</sequence>
<dbReference type="InterPro" id="IPR035914">
    <property type="entry name" value="Sperma_CUB_dom_sf"/>
</dbReference>
<dbReference type="Pfam" id="PF23667">
    <property type="entry name" value="CUB_CDCP1_1"/>
    <property type="match status" value="1"/>
</dbReference>
<dbReference type="SUPFAM" id="SSF49854">
    <property type="entry name" value="Spermadhesin, CUB domain"/>
    <property type="match status" value="1"/>
</dbReference>
<dbReference type="AlphaFoldDB" id="A0AAW1DTK8"/>
<evidence type="ECO:0000256" key="1">
    <source>
        <dbReference type="SAM" id="MobiDB-lite"/>
    </source>
</evidence>
<proteinExistence type="predicted"/>
<evidence type="ECO:0000313" key="8">
    <source>
        <dbReference type="Proteomes" id="UP001488805"/>
    </source>
</evidence>
<feature type="domain" description="CDCP1 first CUB" evidence="5">
    <location>
        <begin position="25"/>
        <end position="93"/>
    </location>
</feature>
<keyword evidence="2" id="KW-1133">Transmembrane helix</keyword>
<evidence type="ECO:0000256" key="2">
    <source>
        <dbReference type="SAM" id="Phobius"/>
    </source>
</evidence>
<feature type="domain" description="CDCP1 third and sixth CUB" evidence="4">
    <location>
        <begin position="524"/>
        <end position="637"/>
    </location>
</feature>
<evidence type="ECO:0000313" key="7">
    <source>
        <dbReference type="EMBL" id="KAK9513539.1"/>
    </source>
</evidence>
<organism evidence="7 8">
    <name type="scientific">Zoarces viviparus</name>
    <name type="common">Viviparous eelpout</name>
    <name type="synonym">Blennius viviparus</name>
    <dbReference type="NCBI Taxonomy" id="48416"/>
    <lineage>
        <taxon>Eukaryota</taxon>
        <taxon>Metazoa</taxon>
        <taxon>Chordata</taxon>
        <taxon>Craniata</taxon>
        <taxon>Vertebrata</taxon>
        <taxon>Euteleostomi</taxon>
        <taxon>Actinopterygii</taxon>
        <taxon>Neopterygii</taxon>
        <taxon>Teleostei</taxon>
        <taxon>Neoteleostei</taxon>
        <taxon>Acanthomorphata</taxon>
        <taxon>Eupercaria</taxon>
        <taxon>Perciformes</taxon>
        <taxon>Cottioidei</taxon>
        <taxon>Zoarcales</taxon>
        <taxon>Zoarcidae</taxon>
        <taxon>Zoarcinae</taxon>
        <taxon>Zoarces</taxon>
    </lineage>
</organism>
<dbReference type="InterPro" id="IPR056266">
    <property type="entry name" value="CDCP1_CUB_3rd_6th"/>
</dbReference>
<feature type="signal peptide" evidence="3">
    <location>
        <begin position="1"/>
        <end position="22"/>
    </location>
</feature>
<dbReference type="PANTHER" id="PTHR14477">
    <property type="entry name" value="CUB DOMAIN-CONTAINING PROTEIN 1"/>
    <property type="match status" value="1"/>
</dbReference>
<feature type="domain" description="CDCP1 second and fifth CUB" evidence="6">
    <location>
        <begin position="103"/>
        <end position="208"/>
    </location>
</feature>
<dbReference type="Proteomes" id="UP001488805">
    <property type="component" value="Unassembled WGS sequence"/>
</dbReference>
<feature type="transmembrane region" description="Helical" evidence="2">
    <location>
        <begin position="643"/>
        <end position="669"/>
    </location>
</feature>
<dbReference type="InterPro" id="IPR056269">
    <property type="entry name" value="CUB_CDCP1_2nd_5th"/>
</dbReference>
<feature type="chain" id="PRO_5043799777" description="CUB domain-containing protein 1" evidence="3">
    <location>
        <begin position="23"/>
        <end position="812"/>
    </location>
</feature>
<evidence type="ECO:0008006" key="9">
    <source>
        <dbReference type="Google" id="ProtNLM"/>
    </source>
</evidence>
<keyword evidence="2" id="KW-0812">Transmembrane</keyword>